<dbReference type="STRING" id="74649.A0A2P6Q4F5"/>
<dbReference type="OrthoDB" id="1885692at2759"/>
<dbReference type="GO" id="GO:0030915">
    <property type="term" value="C:Smc5-Smc6 complex"/>
    <property type="evidence" value="ECO:0007669"/>
    <property type="project" value="InterPro"/>
</dbReference>
<dbReference type="AlphaFoldDB" id="A0A2P6Q4F5"/>
<dbReference type="EMBL" id="PDCK01000043">
    <property type="protein sequence ID" value="PRQ29065.1"/>
    <property type="molecule type" value="Genomic_DNA"/>
</dbReference>
<dbReference type="InterPro" id="IPR034561">
    <property type="entry name" value="SNI1"/>
</dbReference>
<reference evidence="1 2" key="1">
    <citation type="journal article" date="2018" name="Nat. Genet.">
        <title>The Rosa genome provides new insights in the design of modern roses.</title>
        <authorList>
            <person name="Bendahmane M."/>
        </authorList>
    </citation>
    <scope>NUCLEOTIDE SEQUENCE [LARGE SCALE GENOMIC DNA]</scope>
    <source>
        <strain evidence="2">cv. Old Blush</strain>
    </source>
</reference>
<proteinExistence type="predicted"/>
<accession>A0A2P6Q4F5</accession>
<dbReference type="GO" id="GO:0000976">
    <property type="term" value="F:transcription cis-regulatory region binding"/>
    <property type="evidence" value="ECO:0007669"/>
    <property type="project" value="TreeGrafter"/>
</dbReference>
<evidence type="ECO:0000313" key="1">
    <source>
        <dbReference type="EMBL" id="PRQ29065.1"/>
    </source>
</evidence>
<dbReference type="GO" id="GO:0005634">
    <property type="term" value="C:nucleus"/>
    <property type="evidence" value="ECO:0007669"/>
    <property type="project" value="InterPro"/>
</dbReference>
<organism evidence="1 2">
    <name type="scientific">Rosa chinensis</name>
    <name type="common">China rose</name>
    <dbReference type="NCBI Taxonomy" id="74649"/>
    <lineage>
        <taxon>Eukaryota</taxon>
        <taxon>Viridiplantae</taxon>
        <taxon>Streptophyta</taxon>
        <taxon>Embryophyta</taxon>
        <taxon>Tracheophyta</taxon>
        <taxon>Spermatophyta</taxon>
        <taxon>Magnoliopsida</taxon>
        <taxon>eudicotyledons</taxon>
        <taxon>Gunneridae</taxon>
        <taxon>Pentapetalae</taxon>
        <taxon>rosids</taxon>
        <taxon>fabids</taxon>
        <taxon>Rosales</taxon>
        <taxon>Rosaceae</taxon>
        <taxon>Rosoideae</taxon>
        <taxon>Rosoideae incertae sedis</taxon>
        <taxon>Rosa</taxon>
    </lineage>
</organism>
<dbReference type="Proteomes" id="UP000238479">
    <property type="component" value="Chromosome 5"/>
</dbReference>
<dbReference type="PANTHER" id="PTHR37243:SF2">
    <property type="entry name" value="NEGATIVE REGULATOR OF SYSTEMIC ACQUIRED RESISTANCE SNI1"/>
    <property type="match status" value="1"/>
</dbReference>
<dbReference type="GO" id="GO:0006974">
    <property type="term" value="P:DNA damage response"/>
    <property type="evidence" value="ECO:0007669"/>
    <property type="project" value="InterPro"/>
</dbReference>
<dbReference type="GO" id="GO:0010113">
    <property type="term" value="P:negative regulation of systemic acquired resistance"/>
    <property type="evidence" value="ECO:0007669"/>
    <property type="project" value="TreeGrafter"/>
</dbReference>
<comment type="caution">
    <text evidence="1">The sequence shown here is derived from an EMBL/GenBank/DDBJ whole genome shotgun (WGS) entry which is preliminary data.</text>
</comment>
<dbReference type="OMA" id="CIAMQKF"/>
<name>A0A2P6Q4F5_ROSCH</name>
<evidence type="ECO:0000313" key="2">
    <source>
        <dbReference type="Proteomes" id="UP000238479"/>
    </source>
</evidence>
<evidence type="ECO:0008006" key="3">
    <source>
        <dbReference type="Google" id="ProtNLM"/>
    </source>
</evidence>
<gene>
    <name evidence="1" type="ORF">RchiOBHm_Chr5g0009801</name>
</gene>
<protein>
    <recommendedName>
        <fullName evidence="3">Negative regulator of systemic acquired resistance SNI1</fullName>
    </recommendedName>
</protein>
<dbReference type="Gramene" id="PRQ29065">
    <property type="protein sequence ID" value="PRQ29065"/>
    <property type="gene ID" value="RchiOBHm_Chr5g0009801"/>
</dbReference>
<keyword evidence="2" id="KW-1185">Reference proteome</keyword>
<dbReference type="PANTHER" id="PTHR37243">
    <property type="entry name" value="NEGATIVE REGULATOR OF SYSTEMIC ACQUIRED RESISTANCE SNI1"/>
    <property type="match status" value="1"/>
</dbReference>
<sequence length="472" mass="52260">MENPSSKRTTAGALEENILAILDSTEADDTHYANDDRTSFLDAVRAASLVPENGTPPTFKWFESIFAILRIGKSLELTMASFKLLNELDKCFPRVHLSVVDEMKSSGKVMLIVENEAWSPFVFSSESTSSERGAANNLGGSVDSSGFQHLIEDLADATAEPNFQASETKSLGNMLLFQYLVNVLEGDFQPRNCVYAETANWVLLRESLLNMLLVSRKINYKNLMKDCLAIMCKLYRTNAGFADDLVSSETSMAQPAENFDTAATIALLEIGKNTCIAMQKFLIMIMELDLSKKTAEMQGSTTRADGVRTPLLEIVLDELTYDKDILDSFLQVFNEPKWKLEIVVQYLWKYIGKPSVRTRRANGPTDDASFNGALKCFSNVTSIKTTIKKIRPELAQLLLAHGLQAHLSLPCKQHVEGTSASSEERSNSSLIEVSENIISAFRNLKTADKKMEILPLGKEALFMAATIISAQS</sequence>
<dbReference type="GO" id="GO:0045892">
    <property type="term" value="P:negative regulation of DNA-templated transcription"/>
    <property type="evidence" value="ECO:0007669"/>
    <property type="project" value="InterPro"/>
</dbReference>